<dbReference type="PANTHER" id="PTHR31157">
    <property type="entry name" value="SCP DOMAIN-CONTAINING PROTEIN"/>
    <property type="match status" value="1"/>
</dbReference>
<dbReference type="Gene3D" id="3.40.33.10">
    <property type="entry name" value="CAP"/>
    <property type="match status" value="1"/>
</dbReference>
<sequence length="163" mass="18367">MKCSNLLSILFLAIFASCSTYETVEEQEELFESTSFLEMNSSEALLFDIINEHRISIGLNALQFDSAAYQVAQRHNAYMINANRISHEHFSDRASELNKKANAISVGENVARSFPTEKGVLQAWLNSPTHKATIESDYTHTGISITINPNGEPYFTQMFFSKM</sequence>
<feature type="chain" id="PRO_5045224763" evidence="1">
    <location>
        <begin position="23"/>
        <end position="163"/>
    </location>
</feature>
<organism evidence="3 4">
    <name type="scientific">Croceivirga thetidis</name>
    <dbReference type="NCBI Taxonomy" id="2721623"/>
    <lineage>
        <taxon>Bacteria</taxon>
        <taxon>Pseudomonadati</taxon>
        <taxon>Bacteroidota</taxon>
        <taxon>Flavobacteriia</taxon>
        <taxon>Flavobacteriales</taxon>
        <taxon>Flavobacteriaceae</taxon>
        <taxon>Croceivirga</taxon>
    </lineage>
</organism>
<feature type="signal peptide" evidence="1">
    <location>
        <begin position="1"/>
        <end position="22"/>
    </location>
</feature>
<dbReference type="EMBL" id="JAAWWL010000001">
    <property type="protein sequence ID" value="NKI31410.1"/>
    <property type="molecule type" value="Genomic_DNA"/>
</dbReference>
<accession>A0ABX1GR46</accession>
<dbReference type="SUPFAM" id="SSF55797">
    <property type="entry name" value="PR-1-like"/>
    <property type="match status" value="1"/>
</dbReference>
<proteinExistence type="predicted"/>
<dbReference type="Proteomes" id="UP000718451">
    <property type="component" value="Unassembled WGS sequence"/>
</dbReference>
<dbReference type="RefSeq" id="WP_168551585.1">
    <property type="nucleotide sequence ID" value="NZ_JAAWWL010000001.1"/>
</dbReference>
<evidence type="ECO:0000313" key="3">
    <source>
        <dbReference type="EMBL" id="NKI31410.1"/>
    </source>
</evidence>
<gene>
    <name evidence="3" type="ORF">HCU67_05600</name>
</gene>
<dbReference type="InterPro" id="IPR035940">
    <property type="entry name" value="CAP_sf"/>
</dbReference>
<reference evidence="3 4" key="1">
    <citation type="submission" date="2020-04" db="EMBL/GenBank/DDBJ databases">
        <authorList>
            <person name="Yoon J."/>
        </authorList>
    </citation>
    <scope>NUCLEOTIDE SEQUENCE [LARGE SCALE GENOMIC DNA]</scope>
    <source>
        <strain evidence="3 4">DJ-13</strain>
    </source>
</reference>
<dbReference type="PROSITE" id="PS51257">
    <property type="entry name" value="PROKAR_LIPOPROTEIN"/>
    <property type="match status" value="1"/>
</dbReference>
<comment type="caution">
    <text evidence="3">The sequence shown here is derived from an EMBL/GenBank/DDBJ whole genome shotgun (WGS) entry which is preliminary data.</text>
</comment>
<keyword evidence="4" id="KW-1185">Reference proteome</keyword>
<feature type="domain" description="SCP" evidence="2">
    <location>
        <begin position="48"/>
        <end position="159"/>
    </location>
</feature>
<evidence type="ECO:0000256" key="1">
    <source>
        <dbReference type="SAM" id="SignalP"/>
    </source>
</evidence>
<evidence type="ECO:0000313" key="4">
    <source>
        <dbReference type="Proteomes" id="UP000718451"/>
    </source>
</evidence>
<keyword evidence="1" id="KW-0732">Signal</keyword>
<dbReference type="InterPro" id="IPR014044">
    <property type="entry name" value="CAP_dom"/>
</dbReference>
<name>A0ABX1GR46_9FLAO</name>
<dbReference type="Pfam" id="PF00188">
    <property type="entry name" value="CAP"/>
    <property type="match status" value="1"/>
</dbReference>
<dbReference type="CDD" id="cd05379">
    <property type="entry name" value="CAP_bacterial"/>
    <property type="match status" value="1"/>
</dbReference>
<dbReference type="PANTHER" id="PTHR31157:SF1">
    <property type="entry name" value="SCP DOMAIN-CONTAINING PROTEIN"/>
    <property type="match status" value="1"/>
</dbReference>
<protein>
    <submittedName>
        <fullName evidence="3">CAP domain-containing protein</fullName>
    </submittedName>
</protein>
<evidence type="ECO:0000259" key="2">
    <source>
        <dbReference type="Pfam" id="PF00188"/>
    </source>
</evidence>